<evidence type="ECO:0000313" key="1">
    <source>
        <dbReference type="Proteomes" id="UP000235220"/>
    </source>
</evidence>
<keyword evidence="1" id="KW-1185">Reference proteome</keyword>
<dbReference type="Gramene" id="Jr11_18020_p1">
    <property type="protein sequence ID" value="cds.Jr11_18020_p1"/>
    <property type="gene ID" value="Jr11_18020"/>
</dbReference>
<gene>
    <name evidence="2" type="primary">LOC109021092</name>
</gene>
<dbReference type="AlphaFoldDB" id="A0A2I4HSR3"/>
<dbReference type="STRING" id="51240.A0A2I4HSR3"/>
<proteinExistence type="predicted"/>
<accession>A0A2I4HSR3</accession>
<dbReference type="RefSeq" id="XP_018859185.2">
    <property type="nucleotide sequence ID" value="XM_019003640.2"/>
</dbReference>
<dbReference type="PANTHER" id="PTHR11439:SF455">
    <property type="entry name" value="RLK (RECEPTOR-LIKE PROTEIN KINASE) 8, PUTATIVE-RELATED"/>
    <property type="match status" value="1"/>
</dbReference>
<organism evidence="1 2">
    <name type="scientific">Juglans regia</name>
    <name type="common">English walnut</name>
    <dbReference type="NCBI Taxonomy" id="51240"/>
    <lineage>
        <taxon>Eukaryota</taxon>
        <taxon>Viridiplantae</taxon>
        <taxon>Streptophyta</taxon>
        <taxon>Embryophyta</taxon>
        <taxon>Tracheophyta</taxon>
        <taxon>Spermatophyta</taxon>
        <taxon>Magnoliopsida</taxon>
        <taxon>eudicotyledons</taxon>
        <taxon>Gunneridae</taxon>
        <taxon>Pentapetalae</taxon>
        <taxon>rosids</taxon>
        <taxon>fabids</taxon>
        <taxon>Fagales</taxon>
        <taxon>Juglandaceae</taxon>
        <taxon>Juglans</taxon>
    </lineage>
</organism>
<dbReference type="GeneID" id="109021092"/>
<evidence type="ECO:0000313" key="2">
    <source>
        <dbReference type="RefSeq" id="XP_018859185.2"/>
    </source>
</evidence>
<name>A0A2I4HSR3_JUGRE</name>
<dbReference type="SUPFAM" id="SSF56672">
    <property type="entry name" value="DNA/RNA polymerases"/>
    <property type="match status" value="1"/>
</dbReference>
<dbReference type="InterPro" id="IPR043502">
    <property type="entry name" value="DNA/RNA_pol_sf"/>
</dbReference>
<dbReference type="KEGG" id="jre:109021092"/>
<dbReference type="CDD" id="cd09272">
    <property type="entry name" value="RNase_HI_RT_Ty1"/>
    <property type="match status" value="1"/>
</dbReference>
<reference evidence="2" key="1">
    <citation type="submission" date="2025-08" db="UniProtKB">
        <authorList>
            <consortium name="RefSeq"/>
        </authorList>
    </citation>
    <scope>IDENTIFICATION</scope>
    <source>
        <tissue evidence="2">Leaves</tissue>
    </source>
</reference>
<dbReference type="OrthoDB" id="1931513at2759"/>
<dbReference type="Proteomes" id="UP000235220">
    <property type="component" value="Chromosome 11"/>
</dbReference>
<protein>
    <submittedName>
        <fullName evidence="2">Uncharacterized mitochondrial protein AtMg00810-like</fullName>
    </submittedName>
</protein>
<dbReference type="PANTHER" id="PTHR11439">
    <property type="entry name" value="GAG-POL-RELATED RETROTRANSPOSON"/>
    <property type="match status" value="1"/>
</dbReference>
<sequence>MDLAKPVTSPMSASVKLTLADGPDFEDPTLYRSTVGSLQYLSLTRPDVAYAVNKVCQFMHTPKTPHWQAVKRILRYLKHTAHLGLHIKPSSDYSLHAFTDADWAGCPDDRRSTGGFCIFLGPNLVSWGSKKQSTIACSTTEAEYKALANTTAELL</sequence>